<evidence type="ECO:0000256" key="1">
    <source>
        <dbReference type="ARBA" id="ARBA00022679"/>
    </source>
</evidence>
<gene>
    <name evidence="6" type="ORF">ENL96_00075</name>
</gene>
<keyword evidence="4" id="KW-0067">ATP-binding</keyword>
<evidence type="ECO:0000256" key="3">
    <source>
        <dbReference type="ARBA" id="ARBA00022777"/>
    </source>
</evidence>
<dbReference type="InterPro" id="IPR000719">
    <property type="entry name" value="Prot_kinase_dom"/>
</dbReference>
<dbReference type="AlphaFoldDB" id="A0A7C5YUF8"/>
<keyword evidence="2" id="KW-0547">Nucleotide-binding</keyword>
<dbReference type="SUPFAM" id="SSF48452">
    <property type="entry name" value="TPR-like"/>
    <property type="match status" value="1"/>
</dbReference>
<dbReference type="PROSITE" id="PS50011">
    <property type="entry name" value="PROTEIN_KINASE_DOM"/>
    <property type="match status" value="1"/>
</dbReference>
<proteinExistence type="predicted"/>
<keyword evidence="3" id="KW-0418">Kinase</keyword>
<dbReference type="Gene3D" id="1.10.510.10">
    <property type="entry name" value="Transferase(Phosphotransferase) domain 1"/>
    <property type="match status" value="1"/>
</dbReference>
<evidence type="ECO:0000256" key="4">
    <source>
        <dbReference type="ARBA" id="ARBA00022840"/>
    </source>
</evidence>
<dbReference type="Pfam" id="PF00069">
    <property type="entry name" value="Pkinase"/>
    <property type="match status" value="1"/>
</dbReference>
<dbReference type="GO" id="GO:0016020">
    <property type="term" value="C:membrane"/>
    <property type="evidence" value="ECO:0007669"/>
    <property type="project" value="TreeGrafter"/>
</dbReference>
<dbReference type="GO" id="GO:0000407">
    <property type="term" value="C:phagophore assembly site"/>
    <property type="evidence" value="ECO:0007669"/>
    <property type="project" value="TreeGrafter"/>
</dbReference>
<evidence type="ECO:0000259" key="5">
    <source>
        <dbReference type="PROSITE" id="PS50011"/>
    </source>
</evidence>
<accession>A0A7C5YUF8</accession>
<dbReference type="InterPro" id="IPR011009">
    <property type="entry name" value="Kinase-like_dom_sf"/>
</dbReference>
<evidence type="ECO:0000313" key="6">
    <source>
        <dbReference type="EMBL" id="HHR91898.1"/>
    </source>
</evidence>
<dbReference type="GO" id="GO:0005524">
    <property type="term" value="F:ATP binding"/>
    <property type="evidence" value="ECO:0007669"/>
    <property type="project" value="UniProtKB-KW"/>
</dbReference>
<reference evidence="6" key="1">
    <citation type="journal article" date="2020" name="mSystems">
        <title>Genome- and Community-Level Interaction Insights into Carbon Utilization and Element Cycling Functions of Hydrothermarchaeota in Hydrothermal Sediment.</title>
        <authorList>
            <person name="Zhou Z."/>
            <person name="Liu Y."/>
            <person name="Xu W."/>
            <person name="Pan J."/>
            <person name="Luo Z.H."/>
            <person name="Li M."/>
        </authorList>
    </citation>
    <scope>NUCLEOTIDE SEQUENCE [LARGE SCALE GENOMIC DNA]</scope>
    <source>
        <strain evidence="6">SpSt-1042</strain>
    </source>
</reference>
<organism evidence="6">
    <name type="scientific">candidate division CPR3 bacterium</name>
    <dbReference type="NCBI Taxonomy" id="2268181"/>
    <lineage>
        <taxon>Bacteria</taxon>
        <taxon>Bacteria division CPR3</taxon>
    </lineage>
</organism>
<evidence type="ECO:0000256" key="2">
    <source>
        <dbReference type="ARBA" id="ARBA00022741"/>
    </source>
</evidence>
<comment type="caution">
    <text evidence="6">The sequence shown here is derived from an EMBL/GenBank/DDBJ whole genome shotgun (WGS) entry which is preliminary data.</text>
</comment>
<dbReference type="SMART" id="SM00220">
    <property type="entry name" value="S_TKc"/>
    <property type="match status" value="1"/>
</dbReference>
<protein>
    <recommendedName>
        <fullName evidence="5">Protein kinase domain-containing protein</fullName>
    </recommendedName>
</protein>
<dbReference type="GO" id="GO:0005776">
    <property type="term" value="C:autophagosome"/>
    <property type="evidence" value="ECO:0007669"/>
    <property type="project" value="TreeGrafter"/>
</dbReference>
<dbReference type="PANTHER" id="PTHR24348">
    <property type="entry name" value="SERINE/THREONINE-PROTEIN KINASE UNC-51-RELATED"/>
    <property type="match status" value="1"/>
</dbReference>
<feature type="domain" description="Protein kinase" evidence="5">
    <location>
        <begin position="20"/>
        <end position="301"/>
    </location>
</feature>
<sequence length="571" mass="66739">MKKEEHNKEILEAALGFHLKGKIVDKKKGTYGIVYIVEQEAVPKYVAYKTIETPEKEIDKEKLKNFVREARQWFKAKGHPLILTPFFITYFRNLPLICMPFCEMDLQTYLEKQKKLKTLEALVFSAQILKALIFARGRGIESHQDLKPGNILLEDLSKKFVDFPSKDVHPSIRFKIMVADFGLANAWKELGKPQGSFPYMAPEQYTPNEYREFHPDIFAVGVILVEMLTGKHPAGEQTRKLWRDWNKRNWEQWAKSGKREIEIGNGCASKELEKIIEKMILPNPYDRPPMDKVLDDIMRIISEINKPTYEQLKLLFEYYDTIAGYMENESRLDALEQLSQVNELLDVVINELFGDFTLIEKCLDNPRQVVYFCELCNTISKLLLKRAKNGDTEKVKQLAMRIISESSKWKEEIKTHHKYPELEFKGITLIGKPLVRDFEVYAELIGYGKNLLEKVIGKEEAKKFFENNDNYTKSAWLYCVASDYHRHGDRAGAIKILDKCIELNPKEASFYYLKALWTDMKLALEEDKLKSEEKRNLKDVILENAKKALQIDPDWSEPKKLYEEYLKMSRE</sequence>
<dbReference type="InterPro" id="IPR045269">
    <property type="entry name" value="Atg1-like"/>
</dbReference>
<dbReference type="GO" id="GO:0004674">
    <property type="term" value="F:protein serine/threonine kinase activity"/>
    <property type="evidence" value="ECO:0007669"/>
    <property type="project" value="InterPro"/>
</dbReference>
<dbReference type="EMBL" id="DRVY01000005">
    <property type="protein sequence ID" value="HHR91898.1"/>
    <property type="molecule type" value="Genomic_DNA"/>
</dbReference>
<dbReference type="PANTHER" id="PTHR24348:SF22">
    <property type="entry name" value="NON-SPECIFIC SERINE_THREONINE PROTEIN KINASE"/>
    <property type="match status" value="1"/>
</dbReference>
<name>A0A7C5YUF8_UNCC3</name>
<dbReference type="SUPFAM" id="SSF56112">
    <property type="entry name" value="Protein kinase-like (PK-like)"/>
    <property type="match status" value="1"/>
</dbReference>
<dbReference type="GO" id="GO:0005829">
    <property type="term" value="C:cytosol"/>
    <property type="evidence" value="ECO:0007669"/>
    <property type="project" value="TreeGrafter"/>
</dbReference>
<dbReference type="Gene3D" id="1.25.40.1040">
    <property type="match status" value="1"/>
</dbReference>
<keyword evidence="1" id="KW-0808">Transferase</keyword>
<dbReference type="InterPro" id="IPR011990">
    <property type="entry name" value="TPR-like_helical_dom_sf"/>
</dbReference>